<evidence type="ECO:0000256" key="3">
    <source>
        <dbReference type="ARBA" id="ARBA00013994"/>
    </source>
</evidence>
<keyword evidence="5" id="KW-0496">Mitochondrion</keyword>
<dbReference type="VEuPathDB" id="FungiDB:CJI97_001991"/>
<name>A0A0L0NVD0_CANAR</name>
<dbReference type="InterPro" id="IPR029427">
    <property type="entry name" value="AIM23"/>
</dbReference>
<comment type="similarity">
    <text evidence="2">Belongs to the AIM23 family.</text>
</comment>
<evidence type="ECO:0000256" key="6">
    <source>
        <dbReference type="SAM" id="MobiDB-lite"/>
    </source>
</evidence>
<protein>
    <recommendedName>
        <fullName evidence="3">Altered inheritance of mitochondria protein 23, mitochondrial</fullName>
    </recommendedName>
</protein>
<accession>A0A0L0NVD0</accession>
<organism evidence="7 8">
    <name type="scientific">Candidozyma auris</name>
    <name type="common">Yeast</name>
    <name type="synonym">Candida auris</name>
    <dbReference type="NCBI Taxonomy" id="498019"/>
    <lineage>
        <taxon>Eukaryota</taxon>
        <taxon>Fungi</taxon>
        <taxon>Dikarya</taxon>
        <taxon>Ascomycota</taxon>
        <taxon>Saccharomycotina</taxon>
        <taxon>Pichiomycetes</taxon>
        <taxon>Metschnikowiaceae</taxon>
        <taxon>Candidozyma</taxon>
    </lineage>
</organism>
<feature type="region of interest" description="Disordered" evidence="6">
    <location>
        <begin position="316"/>
        <end position="350"/>
    </location>
</feature>
<dbReference type="Pfam" id="PF14877">
    <property type="entry name" value="mIF3"/>
    <property type="match status" value="1"/>
</dbReference>
<comment type="subcellular location">
    <subcellularLocation>
        <location evidence="1">Mitochondrion</location>
    </subcellularLocation>
</comment>
<gene>
    <name evidence="7" type="ORF">QG37_06059</name>
</gene>
<dbReference type="VEuPathDB" id="FungiDB:CJJ07_003712"/>
<dbReference type="AlphaFoldDB" id="A0A0L0NVD0"/>
<feature type="compositionally biased region" description="Basic and acidic residues" evidence="6">
    <location>
        <begin position="327"/>
        <end position="350"/>
    </location>
</feature>
<dbReference type="EMBL" id="LGST01000041">
    <property type="protein sequence ID" value="KND97660.1"/>
    <property type="molecule type" value="Genomic_DNA"/>
</dbReference>
<evidence type="ECO:0000313" key="7">
    <source>
        <dbReference type="EMBL" id="KND97660.1"/>
    </source>
</evidence>
<keyword evidence="4" id="KW-0809">Transit peptide</keyword>
<feature type="compositionally biased region" description="Basic and acidic residues" evidence="6">
    <location>
        <begin position="55"/>
        <end position="67"/>
    </location>
</feature>
<dbReference type="VEuPathDB" id="FungiDB:B9J08_002447"/>
<dbReference type="VEuPathDB" id="FungiDB:CJJ09_005536"/>
<reference evidence="8" key="1">
    <citation type="journal article" date="2015" name="BMC Genomics">
        <title>Draft genome of a commonly misdiagnosed multidrug resistant pathogen Candida auris.</title>
        <authorList>
            <person name="Chatterjee S."/>
            <person name="Alampalli S.V."/>
            <person name="Nageshan R.K."/>
            <person name="Chettiar S.T."/>
            <person name="Joshi S."/>
            <person name="Tatu U.S."/>
        </authorList>
    </citation>
    <scope>NUCLEOTIDE SEQUENCE [LARGE SCALE GENOMIC DNA]</scope>
    <source>
        <strain evidence="8">6684</strain>
    </source>
</reference>
<evidence type="ECO:0000313" key="8">
    <source>
        <dbReference type="Proteomes" id="UP000037122"/>
    </source>
</evidence>
<evidence type="ECO:0000256" key="5">
    <source>
        <dbReference type="ARBA" id="ARBA00023128"/>
    </source>
</evidence>
<evidence type="ECO:0000256" key="2">
    <source>
        <dbReference type="ARBA" id="ARBA00008476"/>
    </source>
</evidence>
<dbReference type="VEuPathDB" id="FungiDB:CJI96_0005002"/>
<proteinExistence type="inferred from homology"/>
<evidence type="ECO:0000256" key="1">
    <source>
        <dbReference type="ARBA" id="ARBA00004173"/>
    </source>
</evidence>
<dbReference type="Proteomes" id="UP000037122">
    <property type="component" value="Unassembled WGS sequence"/>
</dbReference>
<dbReference type="VEuPathDB" id="FungiDB:QG37_06059"/>
<dbReference type="GO" id="GO:0005739">
    <property type="term" value="C:mitochondrion"/>
    <property type="evidence" value="ECO:0007669"/>
    <property type="project" value="UniProtKB-SubCell"/>
</dbReference>
<feature type="region of interest" description="Disordered" evidence="6">
    <location>
        <begin position="44"/>
        <end position="67"/>
    </location>
</feature>
<comment type="caution">
    <text evidence="7">The sequence shown here is derived from an EMBL/GenBank/DDBJ whole genome shotgun (WGS) entry which is preliminary data.</text>
</comment>
<sequence length="366" mass="41992">MLHSRTLATRCLHLSRTFSVSSALLVSSNSQHFRFASQDYKENNKFASSPGNGYDKTRHNQRNKERDNYRRTRIVRFNFESGSDQAKLAVKDLIKQVQAMSPTYKVQVHDPETRGLTVTNFADIVNSTDFSSEGLSLLPPSRGRPGQPLYPIIKKVKIQEMLTQFSETLAARKQQELLEMGSSAAMRSMTQRQQAERKKLSLKIVPLSWSISIQDLCNQKYNEIARRVKKQDKFFVYLGDKNSLQDSKKATEKERLMGLLTGTSTIRKQAEDSLEVELRKRERIVEKVREILAELDCPYEESGSVDTRAAFHCSPKKIQVPQTSGEMTEKEQKKQKRAAKEKDKDQQKSKVVTDDLDSLYLFKIED</sequence>
<evidence type="ECO:0000256" key="4">
    <source>
        <dbReference type="ARBA" id="ARBA00022946"/>
    </source>
</evidence>